<feature type="compositionally biased region" description="Basic residues" evidence="1">
    <location>
        <begin position="141"/>
        <end position="151"/>
    </location>
</feature>
<dbReference type="Proteomes" id="UP001458880">
    <property type="component" value="Unassembled WGS sequence"/>
</dbReference>
<name>A0AAW1GU31_POPJA</name>
<feature type="region of interest" description="Disordered" evidence="1">
    <location>
        <begin position="133"/>
        <end position="169"/>
    </location>
</feature>
<comment type="caution">
    <text evidence="2">The sequence shown here is derived from an EMBL/GenBank/DDBJ whole genome shotgun (WGS) entry which is preliminary data.</text>
</comment>
<gene>
    <name evidence="2" type="ORF">QE152_g41285</name>
</gene>
<sequence length="169" mass="19321">MLKHWSTHAEYQQFISVAVSQLNFSQRKKLASYSDSLEKLTSLNLDPVGEHLRPYYSDTGRPALNQPEILRSFVLMMDQGITSLTNWVETLQSDDLLALMIGCTTDSLPPLGSYYDFIDRTWLQDSESQKNGRDDLLRYDKNHKRSNKKGSVKTGSDKKLPNRHPGITK</sequence>
<evidence type="ECO:0000256" key="1">
    <source>
        <dbReference type="SAM" id="MobiDB-lite"/>
    </source>
</evidence>
<dbReference type="EMBL" id="JASPKY010002689">
    <property type="protein sequence ID" value="KAK9667558.1"/>
    <property type="molecule type" value="Genomic_DNA"/>
</dbReference>
<keyword evidence="3" id="KW-1185">Reference proteome</keyword>
<reference evidence="2 3" key="1">
    <citation type="journal article" date="2024" name="BMC Genomics">
        <title>De novo assembly and annotation of Popillia japonica's genome with initial clues to its potential as an invasive pest.</title>
        <authorList>
            <person name="Cucini C."/>
            <person name="Boschi S."/>
            <person name="Funari R."/>
            <person name="Cardaioli E."/>
            <person name="Iannotti N."/>
            <person name="Marturano G."/>
            <person name="Paoli F."/>
            <person name="Bruttini M."/>
            <person name="Carapelli A."/>
            <person name="Frati F."/>
            <person name="Nardi F."/>
        </authorList>
    </citation>
    <scope>NUCLEOTIDE SEQUENCE [LARGE SCALE GENOMIC DNA]</scope>
    <source>
        <strain evidence="2">DMR45628</strain>
    </source>
</reference>
<accession>A0AAW1GU31</accession>
<protein>
    <submittedName>
        <fullName evidence="2">Uncharacterized protein</fullName>
    </submittedName>
</protein>
<organism evidence="2 3">
    <name type="scientific">Popillia japonica</name>
    <name type="common">Japanese beetle</name>
    <dbReference type="NCBI Taxonomy" id="7064"/>
    <lineage>
        <taxon>Eukaryota</taxon>
        <taxon>Metazoa</taxon>
        <taxon>Ecdysozoa</taxon>
        <taxon>Arthropoda</taxon>
        <taxon>Hexapoda</taxon>
        <taxon>Insecta</taxon>
        <taxon>Pterygota</taxon>
        <taxon>Neoptera</taxon>
        <taxon>Endopterygota</taxon>
        <taxon>Coleoptera</taxon>
        <taxon>Polyphaga</taxon>
        <taxon>Scarabaeiformia</taxon>
        <taxon>Scarabaeidae</taxon>
        <taxon>Rutelinae</taxon>
        <taxon>Popillia</taxon>
    </lineage>
</organism>
<proteinExistence type="predicted"/>
<dbReference type="AlphaFoldDB" id="A0AAW1GU31"/>
<evidence type="ECO:0000313" key="2">
    <source>
        <dbReference type="EMBL" id="KAK9667558.1"/>
    </source>
</evidence>
<feature type="non-terminal residue" evidence="2">
    <location>
        <position position="169"/>
    </location>
</feature>
<evidence type="ECO:0000313" key="3">
    <source>
        <dbReference type="Proteomes" id="UP001458880"/>
    </source>
</evidence>